<dbReference type="OrthoDB" id="9808602at2"/>
<comment type="caution">
    <text evidence="3">The sequence shown here is derived from an EMBL/GenBank/DDBJ whole genome shotgun (WGS) entry which is preliminary data.</text>
</comment>
<accession>V8C4X9</accession>
<sequence>MKKIKKIAALFGAGATVIAGKKLYDKYKYKNLSQKKEIQIPHRQGFYEKYIKRPQDFCCALVATIVLSPVMGITALLVKVKLGSPVIFKQERPGLNGKIFTLYKFRTMTDKKDENGELLPDEERLTKFGKMLRSTSLDELPELINMLKGDMAVVGPRPLLVKYLPLYDEHQARRHEVRPGFTGYAQVHGRNAITWEDKFDKDVYYVDHVSFLGDWKIIFQTVKTVLKREGISSGESATMEAFTGSADKKIKKEVSTTESQE</sequence>
<evidence type="ECO:0000313" key="3">
    <source>
        <dbReference type="EMBL" id="ETD22075.1"/>
    </source>
</evidence>
<dbReference type="Proteomes" id="UP000018683">
    <property type="component" value="Unassembled WGS sequence"/>
</dbReference>
<comment type="similarity">
    <text evidence="1">Belongs to the bacterial sugar transferase family.</text>
</comment>
<proteinExistence type="inferred from homology"/>
<organism evidence="3 4">
    <name type="scientific">[Ruminococcus] lactaris CC59_002D</name>
    <dbReference type="NCBI Taxonomy" id="1073376"/>
    <lineage>
        <taxon>Bacteria</taxon>
        <taxon>Bacillati</taxon>
        <taxon>Bacillota</taxon>
        <taxon>Clostridia</taxon>
        <taxon>Lachnospirales</taxon>
        <taxon>Lachnospiraceae</taxon>
        <taxon>Mediterraneibacter</taxon>
    </lineage>
</organism>
<evidence type="ECO:0000259" key="2">
    <source>
        <dbReference type="Pfam" id="PF02397"/>
    </source>
</evidence>
<gene>
    <name evidence="3" type="ORF">HMPREF1202_01530</name>
</gene>
<evidence type="ECO:0000313" key="4">
    <source>
        <dbReference type="Proteomes" id="UP000018683"/>
    </source>
</evidence>
<protein>
    <recommendedName>
        <fullName evidence="2">Bacterial sugar transferase domain-containing protein</fullName>
    </recommendedName>
</protein>
<name>V8C4X9_9FIRM</name>
<dbReference type="STRING" id="1073376.HMPREF1202_01530"/>
<dbReference type="InterPro" id="IPR003362">
    <property type="entry name" value="Bact_transf"/>
</dbReference>
<dbReference type="HOGENOM" id="CLU_024920_1_4_9"/>
<feature type="domain" description="Bacterial sugar transferase" evidence="2">
    <location>
        <begin position="52"/>
        <end position="227"/>
    </location>
</feature>
<evidence type="ECO:0000256" key="1">
    <source>
        <dbReference type="ARBA" id="ARBA00006464"/>
    </source>
</evidence>
<dbReference type="GO" id="GO:0016780">
    <property type="term" value="F:phosphotransferase activity, for other substituted phosphate groups"/>
    <property type="evidence" value="ECO:0007669"/>
    <property type="project" value="TreeGrafter"/>
</dbReference>
<reference evidence="3 4" key="1">
    <citation type="submission" date="2013-10" db="EMBL/GenBank/DDBJ databases">
        <title>The Genome Sequence of Ruminococcus lactaris CC59_002D.</title>
        <authorList>
            <consortium name="The Broad Institute Genomics Platform"/>
            <person name="Earl A."/>
            <person name="Allen-Vercoe E."/>
            <person name="Daigneault M."/>
            <person name="Young S.K."/>
            <person name="Zeng Q."/>
            <person name="Gargeya S."/>
            <person name="Fitzgerald M."/>
            <person name="Abouelleil A."/>
            <person name="Alvarado L."/>
            <person name="Chapman S.B."/>
            <person name="Gainer-Dewar J."/>
            <person name="Goldberg J."/>
            <person name="Griggs A."/>
            <person name="Gujja S."/>
            <person name="Hansen M."/>
            <person name="Howarth C."/>
            <person name="Imamovic A."/>
            <person name="Ireland A."/>
            <person name="Larimer J."/>
            <person name="McCowan C."/>
            <person name="Murphy C."/>
            <person name="Pearson M."/>
            <person name="Poon T.W."/>
            <person name="Priest M."/>
            <person name="Roberts A."/>
            <person name="Saif S."/>
            <person name="Shea T."/>
            <person name="Sykes S."/>
            <person name="Wortman J."/>
            <person name="Nusbaum C."/>
            <person name="Birren B."/>
        </authorList>
    </citation>
    <scope>NUCLEOTIDE SEQUENCE [LARGE SCALE GENOMIC DNA]</scope>
    <source>
        <strain evidence="3 4">CC59_002D</strain>
    </source>
</reference>
<dbReference type="PANTHER" id="PTHR30576">
    <property type="entry name" value="COLANIC BIOSYNTHESIS UDP-GLUCOSE LIPID CARRIER TRANSFERASE"/>
    <property type="match status" value="1"/>
</dbReference>
<dbReference type="AlphaFoldDB" id="V8C4X9"/>
<dbReference type="PANTHER" id="PTHR30576:SF8">
    <property type="entry name" value="UNDECAPRENYL-PHOSPHATE GALACTOSE PHOSPHOTRANSFERASE"/>
    <property type="match status" value="1"/>
</dbReference>
<dbReference type="EMBL" id="AZJE01000019">
    <property type="protein sequence ID" value="ETD22075.1"/>
    <property type="molecule type" value="Genomic_DNA"/>
</dbReference>
<dbReference type="PATRIC" id="fig|1073376.3.peg.1565"/>
<dbReference type="Pfam" id="PF02397">
    <property type="entry name" value="Bac_transf"/>
    <property type="match status" value="1"/>
</dbReference>